<dbReference type="Proteomes" id="UP000290809">
    <property type="component" value="Unassembled WGS sequence"/>
</dbReference>
<evidence type="ECO:0000256" key="15">
    <source>
        <dbReference type="ARBA" id="ARBA00048679"/>
    </source>
</evidence>
<evidence type="ECO:0000256" key="11">
    <source>
        <dbReference type="ARBA" id="ARBA00022777"/>
    </source>
</evidence>
<evidence type="ECO:0000256" key="3">
    <source>
        <dbReference type="ARBA" id="ARBA00009903"/>
    </source>
</evidence>
<dbReference type="GO" id="GO:0035329">
    <property type="term" value="P:hippo signaling"/>
    <property type="evidence" value="ECO:0007669"/>
    <property type="project" value="TreeGrafter"/>
</dbReference>
<dbReference type="InterPro" id="IPR011009">
    <property type="entry name" value="Kinase-like_dom_sf"/>
</dbReference>
<dbReference type="STRING" id="6184.A0A430Q4R2"/>
<gene>
    <name evidence="20" type="ORF">DC041_0003309</name>
</gene>
<comment type="similarity">
    <text evidence="3">Belongs to the protein kinase superfamily. AGC Ser/Thr protein kinase family.</text>
</comment>
<comment type="caution">
    <text evidence="20">The sequence shown here is derived from an EMBL/GenBank/DDBJ whole genome shotgun (WGS) entry which is preliminary data.</text>
</comment>
<dbReference type="GO" id="GO:0046872">
    <property type="term" value="F:metal ion binding"/>
    <property type="evidence" value="ECO:0007669"/>
    <property type="project" value="UniProtKB-KW"/>
</dbReference>
<evidence type="ECO:0000256" key="9">
    <source>
        <dbReference type="ARBA" id="ARBA00022723"/>
    </source>
</evidence>
<dbReference type="FunFam" id="1.10.510.10:FF:000024">
    <property type="entry name" value="Probable serine/threonine-protein kinase cot-1"/>
    <property type="match status" value="1"/>
</dbReference>
<dbReference type="InterPro" id="IPR000719">
    <property type="entry name" value="Prot_kinase_dom"/>
</dbReference>
<feature type="region of interest" description="Disordered" evidence="17">
    <location>
        <begin position="483"/>
        <end position="508"/>
    </location>
</feature>
<evidence type="ECO:0000256" key="14">
    <source>
        <dbReference type="ARBA" id="ARBA00047899"/>
    </source>
</evidence>
<dbReference type="InterPro" id="IPR008271">
    <property type="entry name" value="Ser/Thr_kinase_AS"/>
</dbReference>
<dbReference type="GO" id="GO:0007010">
    <property type="term" value="P:cytoskeleton organization"/>
    <property type="evidence" value="ECO:0007669"/>
    <property type="project" value="UniProtKB-ARBA"/>
</dbReference>
<evidence type="ECO:0000256" key="2">
    <source>
        <dbReference type="ARBA" id="ARBA00004496"/>
    </source>
</evidence>
<feature type="domain" description="Protein kinase" evidence="18">
    <location>
        <begin position="756"/>
        <end position="1111"/>
    </location>
</feature>
<dbReference type="GO" id="GO:0005737">
    <property type="term" value="C:cytoplasm"/>
    <property type="evidence" value="ECO:0007669"/>
    <property type="project" value="UniProtKB-SubCell"/>
</dbReference>
<dbReference type="GO" id="GO:0043065">
    <property type="term" value="P:positive regulation of apoptotic process"/>
    <property type="evidence" value="ECO:0007669"/>
    <property type="project" value="TreeGrafter"/>
</dbReference>
<feature type="region of interest" description="Disordered" evidence="17">
    <location>
        <begin position="397"/>
        <end position="442"/>
    </location>
</feature>
<dbReference type="PANTHER" id="PTHR24356">
    <property type="entry name" value="SERINE/THREONINE-PROTEIN KINASE"/>
    <property type="match status" value="1"/>
</dbReference>
<dbReference type="Gene3D" id="3.30.200.20">
    <property type="entry name" value="Phosphorylase Kinase, domain 1"/>
    <property type="match status" value="1"/>
</dbReference>
<keyword evidence="7" id="KW-0597">Phosphoprotein</keyword>
<dbReference type="GO" id="GO:0005524">
    <property type="term" value="F:ATP binding"/>
    <property type="evidence" value="ECO:0007669"/>
    <property type="project" value="UniProtKB-UniRule"/>
</dbReference>
<dbReference type="SUPFAM" id="SSF56112">
    <property type="entry name" value="Protein kinase-like (PK-like)"/>
    <property type="match status" value="1"/>
</dbReference>
<comment type="catalytic activity">
    <reaction evidence="14">
        <text>L-threonyl-[protein] + ATP = O-phospho-L-threonyl-[protein] + ADP + H(+)</text>
        <dbReference type="Rhea" id="RHEA:46608"/>
        <dbReference type="Rhea" id="RHEA-COMP:11060"/>
        <dbReference type="Rhea" id="RHEA-COMP:11605"/>
        <dbReference type="ChEBI" id="CHEBI:15378"/>
        <dbReference type="ChEBI" id="CHEBI:30013"/>
        <dbReference type="ChEBI" id="CHEBI:30616"/>
        <dbReference type="ChEBI" id="CHEBI:61977"/>
        <dbReference type="ChEBI" id="CHEBI:456216"/>
        <dbReference type="EC" id="2.7.11.1"/>
    </reaction>
</comment>
<evidence type="ECO:0000259" key="18">
    <source>
        <dbReference type="PROSITE" id="PS50011"/>
    </source>
</evidence>
<dbReference type="InterPro" id="IPR017441">
    <property type="entry name" value="Protein_kinase_ATP_BS"/>
</dbReference>
<reference evidence="20 21" key="1">
    <citation type="journal article" date="2019" name="PLoS Pathog.">
        <title>Genome sequence of the bovine parasite Schistosoma bovis Tanzania.</title>
        <authorList>
            <person name="Oey H."/>
            <person name="Zakrzewski M."/>
            <person name="Gobert G."/>
            <person name="Gravermann K."/>
            <person name="Stoye J."/>
            <person name="Jones M."/>
            <person name="Mcmanus D."/>
            <person name="Krause L."/>
        </authorList>
    </citation>
    <scope>NUCLEOTIDE SEQUENCE [LARGE SCALE GENOMIC DNA]</scope>
    <source>
        <strain evidence="20 21">TAN1997</strain>
    </source>
</reference>
<keyword evidence="12 16" id="KW-0067">ATP-binding</keyword>
<dbReference type="PROSITE" id="PS00108">
    <property type="entry name" value="PROTEIN_KINASE_ST"/>
    <property type="match status" value="1"/>
</dbReference>
<name>A0A430Q4R2_SCHBO</name>
<keyword evidence="11 20" id="KW-0418">Kinase</keyword>
<dbReference type="EC" id="2.7.11.1" evidence="4"/>
<dbReference type="FunFam" id="3.30.200.20:FF:000391">
    <property type="entry name" value="Large tumor suppressor kinase 1"/>
    <property type="match status" value="1"/>
</dbReference>
<dbReference type="GO" id="GO:0046620">
    <property type="term" value="P:regulation of organ growth"/>
    <property type="evidence" value="ECO:0007669"/>
    <property type="project" value="TreeGrafter"/>
</dbReference>
<protein>
    <recommendedName>
        <fullName evidence="4">non-specific serine/threonine protein kinase</fullName>
        <ecNumber evidence="4">2.7.11.1</ecNumber>
    </recommendedName>
</protein>
<comment type="catalytic activity">
    <reaction evidence="15">
        <text>L-seryl-[protein] + ATP = O-phospho-L-seryl-[protein] + ADP + H(+)</text>
        <dbReference type="Rhea" id="RHEA:17989"/>
        <dbReference type="Rhea" id="RHEA-COMP:9863"/>
        <dbReference type="Rhea" id="RHEA-COMP:11604"/>
        <dbReference type="ChEBI" id="CHEBI:15378"/>
        <dbReference type="ChEBI" id="CHEBI:29999"/>
        <dbReference type="ChEBI" id="CHEBI:30616"/>
        <dbReference type="ChEBI" id="CHEBI:83421"/>
        <dbReference type="ChEBI" id="CHEBI:456216"/>
        <dbReference type="EC" id="2.7.11.1"/>
    </reaction>
</comment>
<evidence type="ECO:0000256" key="4">
    <source>
        <dbReference type="ARBA" id="ARBA00012513"/>
    </source>
</evidence>
<evidence type="ECO:0000256" key="10">
    <source>
        <dbReference type="ARBA" id="ARBA00022741"/>
    </source>
</evidence>
<evidence type="ECO:0000256" key="6">
    <source>
        <dbReference type="ARBA" id="ARBA00022527"/>
    </source>
</evidence>
<dbReference type="GO" id="GO:1900181">
    <property type="term" value="P:negative regulation of protein localization to nucleus"/>
    <property type="evidence" value="ECO:0007669"/>
    <property type="project" value="UniProtKB-ARBA"/>
</dbReference>
<feature type="compositionally biased region" description="Polar residues" evidence="17">
    <location>
        <begin position="408"/>
        <end position="418"/>
    </location>
</feature>
<dbReference type="GO" id="GO:0004674">
    <property type="term" value="F:protein serine/threonine kinase activity"/>
    <property type="evidence" value="ECO:0007669"/>
    <property type="project" value="UniProtKB-KW"/>
</dbReference>
<organism evidence="20 21">
    <name type="scientific">Schistosoma bovis</name>
    <name type="common">Blood fluke</name>
    <dbReference type="NCBI Taxonomy" id="6184"/>
    <lineage>
        <taxon>Eukaryota</taxon>
        <taxon>Metazoa</taxon>
        <taxon>Spiralia</taxon>
        <taxon>Lophotrochozoa</taxon>
        <taxon>Platyhelminthes</taxon>
        <taxon>Trematoda</taxon>
        <taxon>Digenea</taxon>
        <taxon>Strigeidida</taxon>
        <taxon>Schistosomatoidea</taxon>
        <taxon>Schistosomatidae</taxon>
        <taxon>Schistosoma</taxon>
    </lineage>
</organism>
<evidence type="ECO:0000256" key="13">
    <source>
        <dbReference type="ARBA" id="ARBA00022842"/>
    </source>
</evidence>
<feature type="compositionally biased region" description="Polar residues" evidence="17">
    <location>
        <begin position="483"/>
        <end position="506"/>
    </location>
</feature>
<keyword evidence="10 16" id="KW-0547">Nucleotide-binding</keyword>
<keyword evidence="8" id="KW-0808">Transferase</keyword>
<dbReference type="PROSITE" id="PS00107">
    <property type="entry name" value="PROTEIN_KINASE_ATP"/>
    <property type="match status" value="1"/>
</dbReference>
<dbReference type="Gene3D" id="1.10.510.10">
    <property type="entry name" value="Transferase(Phosphotransferase) domain 1"/>
    <property type="match status" value="2"/>
</dbReference>
<evidence type="ECO:0000256" key="16">
    <source>
        <dbReference type="PROSITE-ProRule" id="PRU10141"/>
    </source>
</evidence>
<dbReference type="Pfam" id="PF00069">
    <property type="entry name" value="Pkinase"/>
    <property type="match status" value="2"/>
</dbReference>
<keyword evidence="6" id="KW-0723">Serine/threonine-protein kinase</keyword>
<evidence type="ECO:0000256" key="12">
    <source>
        <dbReference type="ARBA" id="ARBA00022840"/>
    </source>
</evidence>
<dbReference type="GO" id="GO:0000082">
    <property type="term" value="P:G1/S transition of mitotic cell cycle"/>
    <property type="evidence" value="ECO:0007669"/>
    <property type="project" value="TreeGrafter"/>
</dbReference>
<feature type="compositionally biased region" description="Polar residues" evidence="17">
    <location>
        <begin position="647"/>
        <end position="661"/>
    </location>
</feature>
<dbReference type="PANTHER" id="PTHR24356:SF418">
    <property type="entry name" value="SERINE_THREONINE-PROTEIN KINASE WARTS"/>
    <property type="match status" value="1"/>
</dbReference>
<dbReference type="SMART" id="SM00220">
    <property type="entry name" value="S_TKc"/>
    <property type="match status" value="1"/>
</dbReference>
<keyword evidence="9" id="KW-0479">Metal-binding</keyword>
<keyword evidence="21" id="KW-1185">Reference proteome</keyword>
<dbReference type="InterPro" id="IPR050236">
    <property type="entry name" value="Ser_Thr_kinase_AGC"/>
</dbReference>
<dbReference type="GO" id="GO:0071944">
    <property type="term" value="C:cell periphery"/>
    <property type="evidence" value="ECO:0007669"/>
    <property type="project" value="UniProtKB-ARBA"/>
</dbReference>
<evidence type="ECO:0000256" key="8">
    <source>
        <dbReference type="ARBA" id="ARBA00022679"/>
    </source>
</evidence>
<accession>A0A430Q4R2</accession>
<dbReference type="InterPro" id="IPR000961">
    <property type="entry name" value="AGC-kinase_C"/>
</dbReference>
<dbReference type="PROSITE" id="PS51285">
    <property type="entry name" value="AGC_KINASE_CTER"/>
    <property type="match status" value="1"/>
</dbReference>
<dbReference type="AlphaFoldDB" id="A0A430Q4R2"/>
<feature type="binding site" evidence="16">
    <location>
        <position position="785"/>
    </location>
    <ligand>
        <name>ATP</name>
        <dbReference type="ChEBI" id="CHEBI:30616"/>
    </ligand>
</feature>
<dbReference type="FunFam" id="1.10.510.10:FF:000057">
    <property type="entry name" value="Non-specific serine/threonine protein kinase"/>
    <property type="match status" value="1"/>
</dbReference>
<keyword evidence="5" id="KW-0963">Cytoplasm</keyword>
<evidence type="ECO:0000256" key="1">
    <source>
        <dbReference type="ARBA" id="ARBA00001946"/>
    </source>
</evidence>
<feature type="region of interest" description="Disordered" evidence="17">
    <location>
        <begin position="641"/>
        <end position="662"/>
    </location>
</feature>
<feature type="domain" description="AGC-kinase C-terminal" evidence="19">
    <location>
        <begin position="1112"/>
        <end position="1173"/>
    </location>
</feature>
<evidence type="ECO:0000313" key="21">
    <source>
        <dbReference type="Proteomes" id="UP000290809"/>
    </source>
</evidence>
<comment type="subcellular location">
    <subcellularLocation>
        <location evidence="2">Cytoplasm</location>
    </subcellularLocation>
</comment>
<evidence type="ECO:0000259" key="19">
    <source>
        <dbReference type="PROSITE" id="PS51285"/>
    </source>
</evidence>
<dbReference type="CDD" id="cd21774">
    <property type="entry name" value="MobB_LATS"/>
    <property type="match status" value="1"/>
</dbReference>
<evidence type="ECO:0000256" key="7">
    <source>
        <dbReference type="ARBA" id="ARBA00022553"/>
    </source>
</evidence>
<sequence length="1177" mass="132499">MPHQNEIKPTIYRGQLPTSATCPGSLYTCDFHDDIQNVVQKRTALMPGQMDLISNQTSSYHPLPIINHPNFTVCQKSFCGASSKFSYFVERYYLLNMLWVAYLNTMFITCLADVAEVIYRMFIQMHLEFFDCSSNASSPGCAASSPVCHSGIYGIIEPPQSSSIPTAQTLALSAHHVSYNPDTVVPQGFATEDRMHGNSSAHKLTHSHSAQDAGGFMFQSLFPSPGQMLHRYGSHLTPNHIQMHQISPPGNIYGPLVSVPVPYFSLGSTNSNSLSHNPLVYSTRSASNSACVSTNNNPSSASPLVSRRLRLPNSNSCAFSELWQSGPVPNISTQSSALPLTSNIGITQNPPNCGLRERVPCNHDTSAYNESQFYITEDKCFLQPGRVCHHQVTPITQSPKTKDIDESLLSSDSNTSPTGGCKLELGNKKGAPLPPPIPPRSNLRNQFVSTTNTRVNPADLIISATAVHPVIPSHTYKKEIASRPQSLNTTVNRQNYRTTSNSNKNAASPVATISSSLVLSISEESNKVNTTDSRVQTSDDNLQSVLCTANDINSPSDTPPKLPPRMVTSNNCNFMISKKSLAPEKVEKFSTPHMNTPTEQQQQDEIGTDDFCSRSASPFVNQPIKTYFSNSMEPVIPIKLDNDGNTEKPTYPSTKLSTQVQEPEVTKESMDSSHEQHTFRIVKPVNPAVYRRFMEQRMADIGRIHRERKERRDRLESEMSKVGLDENARVQMRCLLRKKESNHMRMQRAKMDQSMFYRIKHLGVGAFGKVWLVRKKDNNQLYAMKLLNKRDVVERRQLAHVQAERDILAEADNEWVVKLFFSFQDSRALYLVMEYIPGGDMMSLLIKKGIFEEPLARFYIAELTLALQSVHAMGFVHRDIKPDNILINREGHIKLTDFGLCTGFRWTHSSKYWDLDFNIPCSSPSRNRINRAKTAEPPESTKLTEDQITKSCKECDEDDVTTIEKEEVGVLEQVHNSRQTNGKQFTALRAVHHDKTLERRRNSFANRRCAQSLVGTPNYIAPEILRRQDYGQACDWWSVGVILYEMLVGQPPFLAQTAADTQIRVVQWYNYLKLPGEPRLKKDASNLIRQLLRDPSDRLSDPVKIKSHPFFESVAWDKLVQQTPPYVPTVIDDERTLYSSGNNHSLDYSSANNTQLPFPNFTFKRFFDRDPTTIQTP</sequence>
<evidence type="ECO:0000256" key="5">
    <source>
        <dbReference type="ARBA" id="ARBA00022490"/>
    </source>
</evidence>
<evidence type="ECO:0000313" key="20">
    <source>
        <dbReference type="EMBL" id="RTG82691.1"/>
    </source>
</evidence>
<keyword evidence="13" id="KW-0460">Magnesium</keyword>
<proteinExistence type="inferred from homology"/>
<comment type="cofactor">
    <cofactor evidence="1">
        <name>Mg(2+)</name>
        <dbReference type="ChEBI" id="CHEBI:18420"/>
    </cofactor>
</comment>
<evidence type="ECO:0000256" key="17">
    <source>
        <dbReference type="SAM" id="MobiDB-lite"/>
    </source>
</evidence>
<dbReference type="PROSITE" id="PS50011">
    <property type="entry name" value="PROTEIN_KINASE_DOM"/>
    <property type="match status" value="1"/>
</dbReference>
<dbReference type="EMBL" id="QMKO01002736">
    <property type="protein sequence ID" value="RTG82691.1"/>
    <property type="molecule type" value="Genomic_DNA"/>
</dbReference>